<keyword evidence="4" id="KW-1185">Reference proteome</keyword>
<sequence>MEWIVKHTLADEASIRKMLEGYRIGSITTCYLLTRGLNDTYQINTPRKRYIYRLYRHGWRSREAVQFEIEALLHLKEKSYRLSVPISRQDGSYITETAAPEGIRYGVLFSYVEGERPEIRPEHARLIGESLGKLHNGTDDFQPEADRGFELDATHLLEEPSALILPYIRKFLGREAEGDIEELASNLKTRLEHLDLEKGFCHGDFHPRNMHGTGSEMEVFDFDAAAFGYRAYDVAAAWWNLLTNYGEQEQECWGAFLDGYQAQRRLKADDWEGLPLFITARRFWLLGMMLQNDDVWGTNWITKRSMELFVLQVKTDMIREM</sequence>
<name>A0ABV7CQT6_9BACI</name>
<dbReference type="InterPro" id="IPR002575">
    <property type="entry name" value="Aminoglycoside_PTrfase"/>
</dbReference>
<comment type="similarity">
    <text evidence="1">Belongs to the pseudomonas-type ThrB family.</text>
</comment>
<evidence type="ECO:0000259" key="2">
    <source>
        <dbReference type="Pfam" id="PF01636"/>
    </source>
</evidence>
<dbReference type="Pfam" id="PF01636">
    <property type="entry name" value="APH"/>
    <property type="match status" value="1"/>
</dbReference>
<dbReference type="InterPro" id="IPR050249">
    <property type="entry name" value="Pseudomonas-type_ThrB"/>
</dbReference>
<protein>
    <submittedName>
        <fullName evidence="3">Phosphotransferase enzyme family protein</fullName>
    </submittedName>
</protein>
<evidence type="ECO:0000256" key="1">
    <source>
        <dbReference type="ARBA" id="ARBA00038240"/>
    </source>
</evidence>
<dbReference type="Proteomes" id="UP001595279">
    <property type="component" value="Unassembled WGS sequence"/>
</dbReference>
<gene>
    <name evidence="3" type="ORF">ACFOGI_00730</name>
</gene>
<feature type="domain" description="Aminoglycoside phosphotransferase" evidence="2">
    <location>
        <begin position="38"/>
        <end position="262"/>
    </location>
</feature>
<evidence type="ECO:0000313" key="3">
    <source>
        <dbReference type="EMBL" id="MFC3038776.1"/>
    </source>
</evidence>
<dbReference type="EMBL" id="JBHRSA010000003">
    <property type="protein sequence ID" value="MFC3038776.1"/>
    <property type="molecule type" value="Genomic_DNA"/>
</dbReference>
<dbReference type="RefSeq" id="WP_390266898.1">
    <property type="nucleotide sequence ID" value="NZ_JBHRSA010000003.1"/>
</dbReference>
<comment type="caution">
    <text evidence="3">The sequence shown here is derived from an EMBL/GenBank/DDBJ whole genome shotgun (WGS) entry which is preliminary data.</text>
</comment>
<organism evidence="3 4">
    <name type="scientific">Virgibacillus xinjiangensis</name>
    <dbReference type="NCBI Taxonomy" id="393090"/>
    <lineage>
        <taxon>Bacteria</taxon>
        <taxon>Bacillati</taxon>
        <taxon>Bacillota</taxon>
        <taxon>Bacilli</taxon>
        <taxon>Bacillales</taxon>
        <taxon>Bacillaceae</taxon>
        <taxon>Virgibacillus</taxon>
    </lineage>
</organism>
<evidence type="ECO:0000313" key="4">
    <source>
        <dbReference type="Proteomes" id="UP001595279"/>
    </source>
</evidence>
<dbReference type="InterPro" id="IPR011009">
    <property type="entry name" value="Kinase-like_dom_sf"/>
</dbReference>
<reference evidence="4" key="1">
    <citation type="journal article" date="2019" name="Int. J. Syst. Evol. Microbiol.">
        <title>The Global Catalogue of Microorganisms (GCM) 10K type strain sequencing project: providing services to taxonomists for standard genome sequencing and annotation.</title>
        <authorList>
            <consortium name="The Broad Institute Genomics Platform"/>
            <consortium name="The Broad Institute Genome Sequencing Center for Infectious Disease"/>
            <person name="Wu L."/>
            <person name="Ma J."/>
        </authorList>
    </citation>
    <scope>NUCLEOTIDE SEQUENCE [LARGE SCALE GENOMIC DNA]</scope>
    <source>
        <strain evidence="4">KCTC 13128</strain>
    </source>
</reference>
<proteinExistence type="inferred from homology"/>
<accession>A0ABV7CQT6</accession>
<dbReference type="SUPFAM" id="SSF56112">
    <property type="entry name" value="Protein kinase-like (PK-like)"/>
    <property type="match status" value="1"/>
</dbReference>
<dbReference type="Gene3D" id="3.30.200.20">
    <property type="entry name" value="Phosphorylase Kinase, domain 1"/>
    <property type="match status" value="1"/>
</dbReference>
<dbReference type="PANTHER" id="PTHR21064">
    <property type="entry name" value="AMINOGLYCOSIDE PHOSPHOTRANSFERASE DOMAIN-CONTAINING PROTEIN-RELATED"/>
    <property type="match status" value="1"/>
</dbReference>
<dbReference type="Gene3D" id="3.90.1200.10">
    <property type="match status" value="1"/>
</dbReference>
<dbReference type="PANTHER" id="PTHR21064:SF6">
    <property type="entry name" value="AMINOGLYCOSIDE PHOSPHOTRANSFERASE DOMAIN-CONTAINING PROTEIN"/>
    <property type="match status" value="1"/>
</dbReference>